<keyword evidence="2" id="KW-1185">Reference proteome</keyword>
<reference evidence="2" key="1">
    <citation type="journal article" date="2014" name="Science">
        <title>Comparative genomics reveals insights into avian genome evolution and adaptation.</title>
        <authorList>
            <consortium name="Avian Genome Consortium"/>
            <person name="Zhang G."/>
            <person name="Li C."/>
            <person name="Li Q."/>
            <person name="Li B."/>
            <person name="Larkin D.M."/>
            <person name="Lee C."/>
            <person name="Storz J.F."/>
            <person name="Antunes A."/>
            <person name="Greenwold M.J."/>
            <person name="Meredith R.W."/>
            <person name="Odeen A."/>
            <person name="Cui J."/>
            <person name="Zhou Q."/>
            <person name="Xu L."/>
            <person name="Pan H."/>
            <person name="Wang Z."/>
            <person name="Jin L."/>
            <person name="Zhang P."/>
            <person name="Hu H."/>
            <person name="Yang W."/>
            <person name="Hu J."/>
            <person name="Xiao J."/>
            <person name="Yang Z."/>
            <person name="Liu Y."/>
            <person name="Xie Q."/>
            <person name="Yu H."/>
            <person name="Lian J."/>
            <person name="Wen P."/>
            <person name="Zhang F."/>
            <person name="Li H."/>
            <person name="Zeng Y."/>
            <person name="Xiong Z."/>
            <person name="Liu S."/>
            <person name="Zhou L."/>
            <person name="Huang Z."/>
            <person name="An N."/>
            <person name="Wang J."/>
            <person name="Zheng Q."/>
            <person name="Xiong Y."/>
            <person name="Wang G."/>
            <person name="Wang B."/>
            <person name="Wang J."/>
            <person name="Fan Y."/>
            <person name="da Fonseca R.R."/>
            <person name="Alfaro-Nunez A."/>
            <person name="Schubert M."/>
            <person name="Orlando L."/>
            <person name="Mourier T."/>
            <person name="Howard J.T."/>
            <person name="Ganapathy G."/>
            <person name="Pfenning A."/>
            <person name="Whitney O."/>
            <person name="Rivas M.V."/>
            <person name="Hara E."/>
            <person name="Smith J."/>
            <person name="Farre M."/>
            <person name="Narayan J."/>
            <person name="Slavov G."/>
            <person name="Romanov M.N."/>
            <person name="Borges R."/>
            <person name="Machado J.P."/>
            <person name="Khan I."/>
            <person name="Springer M.S."/>
            <person name="Gatesy J."/>
            <person name="Hoffmann F.G."/>
            <person name="Opazo J.C."/>
            <person name="Hastad O."/>
            <person name="Sawyer R.H."/>
            <person name="Kim H."/>
            <person name="Kim K.W."/>
            <person name="Kim H.J."/>
            <person name="Cho S."/>
            <person name="Li N."/>
            <person name="Huang Y."/>
            <person name="Bruford M.W."/>
            <person name="Zhan X."/>
            <person name="Dixon A."/>
            <person name="Bertelsen M.F."/>
            <person name="Derryberry E."/>
            <person name="Warren W."/>
            <person name="Wilson R.K."/>
            <person name="Li S."/>
            <person name="Ray D.A."/>
            <person name="Green R.E."/>
            <person name="O'Brien S.J."/>
            <person name="Griffin D."/>
            <person name="Johnson W.E."/>
            <person name="Haussler D."/>
            <person name="Ryder O.A."/>
            <person name="Willerslev E."/>
            <person name="Graves G.R."/>
            <person name="Alstrom P."/>
            <person name="Fjeldsa J."/>
            <person name="Mindell D.P."/>
            <person name="Edwards S.V."/>
            <person name="Braun E.L."/>
            <person name="Rahbek C."/>
            <person name="Burt D.W."/>
            <person name="Houde P."/>
            <person name="Zhang Y."/>
            <person name="Yang H."/>
            <person name="Wang J."/>
            <person name="Jarvis E.D."/>
            <person name="Gilbert M.T."/>
            <person name="Wang J."/>
        </authorList>
    </citation>
    <scope>NUCLEOTIDE SEQUENCE [LARGE SCALE GENOMIC DNA]</scope>
</reference>
<evidence type="ECO:0000313" key="2">
    <source>
        <dbReference type="Proteomes" id="UP000053858"/>
    </source>
</evidence>
<protein>
    <recommendedName>
        <fullName evidence="3">Nidogen G2 beta-barrel domain-containing protein</fullName>
    </recommendedName>
</protein>
<organism evidence="1 2">
    <name type="scientific">Charadrius vociferus</name>
    <name type="common">Killdeer</name>
    <name type="synonym">Aegialitis vocifera</name>
    <dbReference type="NCBI Taxonomy" id="50402"/>
    <lineage>
        <taxon>Eukaryota</taxon>
        <taxon>Metazoa</taxon>
        <taxon>Chordata</taxon>
        <taxon>Craniata</taxon>
        <taxon>Vertebrata</taxon>
        <taxon>Euteleostomi</taxon>
        <taxon>Archelosauria</taxon>
        <taxon>Archosauria</taxon>
        <taxon>Dinosauria</taxon>
        <taxon>Saurischia</taxon>
        <taxon>Theropoda</taxon>
        <taxon>Coelurosauria</taxon>
        <taxon>Aves</taxon>
        <taxon>Neognathae</taxon>
        <taxon>Neoaves</taxon>
        <taxon>Charadriiformes</taxon>
        <taxon>Charadriidae</taxon>
        <taxon>Charadrius</taxon>
    </lineage>
</organism>
<accession>A0A0A0AWC1</accession>
<proteinExistence type="predicted"/>
<feature type="non-terminal residue" evidence="1">
    <location>
        <position position="55"/>
    </location>
</feature>
<gene>
    <name evidence="1" type="ORF">N301_04290</name>
</gene>
<evidence type="ECO:0000313" key="1">
    <source>
        <dbReference type="EMBL" id="KGL97808.1"/>
    </source>
</evidence>
<dbReference type="EMBL" id="KL873111">
    <property type="protein sequence ID" value="KGL97808.1"/>
    <property type="molecule type" value="Genomic_DNA"/>
</dbReference>
<name>A0A0A0AWC1_CHAVO</name>
<sequence>NGYKLEEGRFRLNIRKKFFTLRVVRHWNRLPREVVEAPSLEVFKARLTVALGNLV</sequence>
<dbReference type="AlphaFoldDB" id="A0A0A0AWC1"/>
<dbReference type="Proteomes" id="UP000053858">
    <property type="component" value="Unassembled WGS sequence"/>
</dbReference>
<feature type="non-terminal residue" evidence="1">
    <location>
        <position position="1"/>
    </location>
</feature>
<evidence type="ECO:0008006" key="3">
    <source>
        <dbReference type="Google" id="ProtNLM"/>
    </source>
</evidence>